<organism evidence="3">
    <name type="scientific">Flavobacterium sp. WC2409</name>
    <dbReference type="NCBI Taxonomy" id="3234139"/>
    <lineage>
        <taxon>Bacteria</taxon>
        <taxon>Pseudomonadati</taxon>
        <taxon>Bacteroidota</taxon>
        <taxon>Flavobacteriia</taxon>
        <taxon>Flavobacteriales</taxon>
        <taxon>Flavobacteriaceae</taxon>
        <taxon>Flavobacterium</taxon>
    </lineage>
</organism>
<dbReference type="RefSeq" id="WP_369752813.1">
    <property type="nucleotide sequence ID" value="NZ_CP165625.1"/>
</dbReference>
<dbReference type="PANTHER" id="PTHR47786:SF2">
    <property type="entry name" value="GLYCOSYL HYDROLASE FAMILY 13 CATALYTIC DOMAIN-CONTAINING PROTEIN"/>
    <property type="match status" value="1"/>
</dbReference>
<dbReference type="PANTHER" id="PTHR47786">
    <property type="entry name" value="ALPHA-1,4-GLUCAN:MALTOSE-1-PHOSPHATE MALTOSYLTRANSFERASE"/>
    <property type="match status" value="1"/>
</dbReference>
<dbReference type="InterPro" id="IPR026444">
    <property type="entry name" value="Secre_tail"/>
</dbReference>
<name>A0AB39W087_9FLAO</name>
<dbReference type="Pfam" id="PF00128">
    <property type="entry name" value="Alpha-amylase"/>
    <property type="match status" value="1"/>
</dbReference>
<dbReference type="GO" id="GO:0005975">
    <property type="term" value="P:carbohydrate metabolic process"/>
    <property type="evidence" value="ECO:0007669"/>
    <property type="project" value="InterPro"/>
</dbReference>
<dbReference type="SUPFAM" id="SSF51445">
    <property type="entry name" value="(Trans)glycosidases"/>
    <property type="match status" value="1"/>
</dbReference>
<accession>A0AB39W087</accession>
<feature type="domain" description="Glycosyl hydrolase family 13 catalytic" evidence="2">
    <location>
        <begin position="60"/>
        <end position="376"/>
    </location>
</feature>
<dbReference type="EMBL" id="CP165625">
    <property type="protein sequence ID" value="XDU95015.1"/>
    <property type="molecule type" value="Genomic_DNA"/>
</dbReference>
<dbReference type="AlphaFoldDB" id="A0AB39W087"/>
<dbReference type="Gene3D" id="2.60.40.1180">
    <property type="entry name" value="Golgi alpha-mannosidase II"/>
    <property type="match status" value="1"/>
</dbReference>
<proteinExistence type="predicted"/>
<keyword evidence="1" id="KW-0732">Signal</keyword>
<dbReference type="InterPro" id="IPR013780">
    <property type="entry name" value="Glyco_hydro_b"/>
</dbReference>
<gene>
    <name evidence="3" type="ORF">AB3G34_14115</name>
</gene>
<dbReference type="InterPro" id="IPR035992">
    <property type="entry name" value="Ricin_B-like_lectins"/>
</dbReference>
<evidence type="ECO:0000256" key="1">
    <source>
        <dbReference type="ARBA" id="ARBA00022729"/>
    </source>
</evidence>
<reference evidence="3" key="1">
    <citation type="submission" date="2024-07" db="EMBL/GenBank/DDBJ databases">
        <authorList>
            <person name="Biller S.J."/>
        </authorList>
    </citation>
    <scope>NUCLEOTIDE SEQUENCE</scope>
    <source>
        <strain evidence="3">WC2409</strain>
    </source>
</reference>
<dbReference type="NCBIfam" id="TIGR04183">
    <property type="entry name" value="Por_Secre_tail"/>
    <property type="match status" value="1"/>
</dbReference>
<evidence type="ECO:0000259" key="2">
    <source>
        <dbReference type="SMART" id="SM00642"/>
    </source>
</evidence>
<dbReference type="Pfam" id="PF18962">
    <property type="entry name" value="Por_Secre_tail"/>
    <property type="match status" value="1"/>
</dbReference>
<evidence type="ECO:0000313" key="3">
    <source>
        <dbReference type="EMBL" id="XDU95015.1"/>
    </source>
</evidence>
<protein>
    <submittedName>
        <fullName evidence="3">Alpha-amylase family glycosyl hydrolase</fullName>
    </submittedName>
</protein>
<dbReference type="InterPro" id="IPR006047">
    <property type="entry name" value="GH13_cat_dom"/>
</dbReference>
<dbReference type="Gene3D" id="2.80.10.50">
    <property type="match status" value="1"/>
</dbReference>
<dbReference type="InterPro" id="IPR017853">
    <property type="entry name" value="GH"/>
</dbReference>
<dbReference type="GO" id="GO:0016787">
    <property type="term" value="F:hydrolase activity"/>
    <property type="evidence" value="ECO:0007669"/>
    <property type="project" value="UniProtKB-KW"/>
</dbReference>
<dbReference type="SUPFAM" id="SSF50370">
    <property type="entry name" value="Ricin B-like lectins"/>
    <property type="match status" value="1"/>
</dbReference>
<sequence>MKKKTISRLLINCLSQSKELLLCLNLLIILFTSTIYAQDPAQYGTPYTGVPDPRDATIYQVHIRPHSATGNLASVTADLDRIKALGINVLYLMPIYPYGTDSRSSNSPYCIKEFKTVGAEYGSLTDLRNLTNAAHSRGMAVILDWVANQTSWDHPWITQHPDYYVQSNGAIQQLGSYPDVAALNFNSTAMKTAMIDAMRFWVFAANIDGYRCDFADNSPAAFWTQAISNLRGISAHKLIFFAEGTFAQNFTSGFDMNFGFKWYGEALKPIHTGTSVAQIQTTTNTEYTSANASQQLVRYTANHDTETSETAMNVFGGHDGVIANFLVSAYMRGVPMLTSGQEVDFNQVIPWPYTSVKINWGNTTAKNDFTKILNFRNSSVAIRRGTMTNYSNTNVCAFTKTSGSEKVIVLTNLRGSSSTFVVPAAMAGSYKEVYSGTTINLTSGATMTLNPYQYLVVTNLYYYTIQNRWKGTYLYDAGNNVAYGATVANNNYRWEKVMIDGRYTQFKNLGTGEFMHIENQTGSVQCGAITAGWSSAQWTPEYIDGTWIRIRNKWQPASIVNVEGQTGAAQYSGAQDSFYSAQWQLNAVAAGTSTSKVSNSKTLSNEEDLISSITIYPNPATNNQFNIALPELEQNDIATVKITDLNGKIVFTKEINTSTIINHNLATGMYFISIHSNNLDATKKLIIK</sequence>
<dbReference type="Gene3D" id="3.20.20.80">
    <property type="entry name" value="Glycosidases"/>
    <property type="match status" value="1"/>
</dbReference>
<dbReference type="CDD" id="cd23432">
    <property type="entry name" value="beta-trefoil_Ricin_EndoBetaGal-like"/>
    <property type="match status" value="1"/>
</dbReference>
<dbReference type="SMART" id="SM00642">
    <property type="entry name" value="Aamy"/>
    <property type="match status" value="1"/>
</dbReference>
<dbReference type="SUPFAM" id="SSF51011">
    <property type="entry name" value="Glycosyl hydrolase domain"/>
    <property type="match status" value="1"/>
</dbReference>
<keyword evidence="3" id="KW-0378">Hydrolase</keyword>